<accession>A0ABT1EJH4</accession>
<dbReference type="InterPro" id="IPR000600">
    <property type="entry name" value="ROK"/>
</dbReference>
<comment type="function">
    <text evidence="1">Transcriptional repressor of xylose-utilizing enzymes.</text>
</comment>
<dbReference type="PANTHER" id="PTHR18964:SF170">
    <property type="entry name" value="SUGAR KINASE"/>
    <property type="match status" value="1"/>
</dbReference>
<evidence type="ECO:0000313" key="5">
    <source>
        <dbReference type="Proteomes" id="UP001523565"/>
    </source>
</evidence>
<dbReference type="Pfam" id="PF00480">
    <property type="entry name" value="ROK"/>
    <property type="match status" value="1"/>
</dbReference>
<dbReference type="SUPFAM" id="SSF46785">
    <property type="entry name" value="Winged helix' DNA-binding domain"/>
    <property type="match status" value="1"/>
</dbReference>
<keyword evidence="5" id="KW-1185">Reference proteome</keyword>
<dbReference type="SUPFAM" id="SSF53067">
    <property type="entry name" value="Actin-like ATPase domain"/>
    <property type="match status" value="1"/>
</dbReference>
<keyword evidence="3" id="KW-0119">Carbohydrate metabolism</keyword>
<comment type="similarity">
    <text evidence="2">Belongs to the ROK (NagC/XylR) family.</text>
</comment>
<reference evidence="4 5" key="1">
    <citation type="journal article" date="2022" name="Genome Biol. Evol.">
        <title>Host diet, physiology and behaviors set the stage for Lachnospiraceae cladogenesis.</title>
        <authorList>
            <person name="Vera-Ponce De Leon A."/>
            <person name="Schneider M."/>
            <person name="Jahnes B.C."/>
            <person name="Sadowski V."/>
            <person name="Camuy-Velez L.A."/>
            <person name="Duan J."/>
            <person name="Sabree Z.L."/>
        </authorList>
    </citation>
    <scope>NUCLEOTIDE SEQUENCE [LARGE SCALE GENOMIC DNA]</scope>
    <source>
        <strain evidence="4 5">PAL227</strain>
    </source>
</reference>
<keyword evidence="3" id="KW-0859">Xylose metabolism</keyword>
<evidence type="ECO:0000256" key="1">
    <source>
        <dbReference type="ARBA" id="ARBA00002486"/>
    </source>
</evidence>
<dbReference type="PANTHER" id="PTHR18964">
    <property type="entry name" value="ROK (REPRESSOR, ORF, KINASE) FAMILY"/>
    <property type="match status" value="1"/>
</dbReference>
<dbReference type="InterPro" id="IPR036390">
    <property type="entry name" value="WH_DNA-bd_sf"/>
</dbReference>
<dbReference type="Gene3D" id="1.10.10.10">
    <property type="entry name" value="Winged helix-like DNA-binding domain superfamily/Winged helix DNA-binding domain"/>
    <property type="match status" value="1"/>
</dbReference>
<proteinExistence type="inferred from homology"/>
<dbReference type="InterPro" id="IPR036388">
    <property type="entry name" value="WH-like_DNA-bd_sf"/>
</dbReference>
<evidence type="ECO:0000256" key="3">
    <source>
        <dbReference type="ARBA" id="ARBA00022629"/>
    </source>
</evidence>
<comment type="caution">
    <text evidence="4">The sequence shown here is derived from an EMBL/GenBank/DDBJ whole genome shotgun (WGS) entry which is preliminary data.</text>
</comment>
<protein>
    <submittedName>
        <fullName evidence="4">ROK family protein</fullName>
    </submittedName>
</protein>
<dbReference type="RefSeq" id="WP_262069741.1">
    <property type="nucleotide sequence ID" value="NZ_JAMXOC010000018.1"/>
</dbReference>
<dbReference type="Proteomes" id="UP001523565">
    <property type="component" value="Unassembled WGS sequence"/>
</dbReference>
<evidence type="ECO:0000256" key="2">
    <source>
        <dbReference type="ARBA" id="ARBA00006479"/>
    </source>
</evidence>
<organism evidence="4 5">
    <name type="scientific">Ohessyouella blattaphilus</name>
    <dbReference type="NCBI Taxonomy" id="2949333"/>
    <lineage>
        <taxon>Bacteria</taxon>
        <taxon>Bacillati</taxon>
        <taxon>Bacillota</taxon>
        <taxon>Clostridia</taxon>
        <taxon>Lachnospirales</taxon>
        <taxon>Lachnospiraceae</taxon>
        <taxon>Ohessyouella</taxon>
    </lineage>
</organism>
<name>A0ABT1EJH4_9FIRM</name>
<dbReference type="InterPro" id="IPR043129">
    <property type="entry name" value="ATPase_NBD"/>
</dbReference>
<sequence>MREKIEPTGRRLVADRSLSRVINEKAIAEEIHRRSGVSRATLAKDLGISKPAIASNVELLIASGLVVERGEGEAAKKGGRKPILLYFNESLRYVGALDLSFRNPVCAVADMNNCLIGLKRVKAKKKATAEDKRQQIRDTFFEILDENQIPREKLELIVISHPGVFTDDEPDFISERHVDFANIGIREYLKQELKIHVSVRNDAGMAALGEWYVSAEKGDENLLYISAGVGVGAGIILNGKLHLGEGNAAGEVGYVILDDGRSVEETIAMESLFKELSERGLSISGENPLNFQEVVALARQGDERVCEVVHEFGYKLGKMIYNCCTFLDVKKVLLGGDYLSFGEVILEGVREFIDSTKGFVKPQVAIGELREGAGIYGCFVVGTEKIIEKIIQQGGKK</sequence>
<evidence type="ECO:0000313" key="4">
    <source>
        <dbReference type="EMBL" id="MCP1110861.1"/>
    </source>
</evidence>
<dbReference type="EMBL" id="JAMZFV010000018">
    <property type="protein sequence ID" value="MCP1110861.1"/>
    <property type="molecule type" value="Genomic_DNA"/>
</dbReference>
<gene>
    <name evidence="4" type="ORF">NK118_11420</name>
</gene>
<dbReference type="Gene3D" id="3.30.420.40">
    <property type="match status" value="2"/>
</dbReference>